<keyword evidence="3" id="KW-0804">Transcription</keyword>
<dbReference type="PROSITE" id="PS00041">
    <property type="entry name" value="HTH_ARAC_FAMILY_1"/>
    <property type="match status" value="1"/>
</dbReference>
<dbReference type="InterPro" id="IPR018060">
    <property type="entry name" value="HTH_AraC"/>
</dbReference>
<dbReference type="InterPro" id="IPR018062">
    <property type="entry name" value="HTH_AraC-typ_CS"/>
</dbReference>
<evidence type="ECO:0000256" key="2">
    <source>
        <dbReference type="ARBA" id="ARBA00023125"/>
    </source>
</evidence>
<keyword evidence="2" id="KW-0238">DNA-binding</keyword>
<dbReference type="Pfam" id="PF02311">
    <property type="entry name" value="AraC_binding"/>
    <property type="match status" value="1"/>
</dbReference>
<dbReference type="SMART" id="SM00342">
    <property type="entry name" value="HTH_ARAC"/>
    <property type="match status" value="1"/>
</dbReference>
<dbReference type="Pfam" id="PF12833">
    <property type="entry name" value="HTH_18"/>
    <property type="match status" value="1"/>
</dbReference>
<protein>
    <submittedName>
        <fullName evidence="5">AraC family transcriptional regulator</fullName>
    </submittedName>
</protein>
<comment type="caution">
    <text evidence="5">The sequence shown here is derived from an EMBL/GenBank/DDBJ whole genome shotgun (WGS) entry which is preliminary data.</text>
</comment>
<evidence type="ECO:0000256" key="3">
    <source>
        <dbReference type="ARBA" id="ARBA00023163"/>
    </source>
</evidence>
<gene>
    <name evidence="5" type="ORF">HII30_16005</name>
</gene>
<keyword evidence="1" id="KW-0805">Transcription regulation</keyword>
<accession>A0A848MAI5</accession>
<dbReference type="SUPFAM" id="SSF46689">
    <property type="entry name" value="Homeodomain-like"/>
    <property type="match status" value="2"/>
</dbReference>
<reference evidence="5 6" key="1">
    <citation type="submission" date="2020-04" db="EMBL/GenBank/DDBJ databases">
        <title>Paenibacillus algicola sp. nov., a novel marine bacterium producing alginate lyase.</title>
        <authorList>
            <person name="Huang H."/>
        </authorList>
    </citation>
    <scope>NUCLEOTIDE SEQUENCE [LARGE SCALE GENOMIC DNA]</scope>
    <source>
        <strain evidence="5 6">L7-75</strain>
    </source>
</reference>
<name>A0A848MAI5_PAELE</name>
<dbReference type="PANTHER" id="PTHR43280">
    <property type="entry name" value="ARAC-FAMILY TRANSCRIPTIONAL REGULATOR"/>
    <property type="match status" value="1"/>
</dbReference>
<dbReference type="RefSeq" id="WP_169506052.1">
    <property type="nucleotide sequence ID" value="NZ_JABBPN010000016.1"/>
</dbReference>
<organism evidence="5 6">
    <name type="scientific">Paenibacillus lemnae</name>
    <dbReference type="NCBI Taxonomy" id="1330551"/>
    <lineage>
        <taxon>Bacteria</taxon>
        <taxon>Bacillati</taxon>
        <taxon>Bacillota</taxon>
        <taxon>Bacilli</taxon>
        <taxon>Bacillales</taxon>
        <taxon>Paenibacillaceae</taxon>
        <taxon>Paenibacillus</taxon>
    </lineage>
</organism>
<dbReference type="InterPro" id="IPR037923">
    <property type="entry name" value="HTH-like"/>
</dbReference>
<dbReference type="AlphaFoldDB" id="A0A848MAI5"/>
<dbReference type="Gene3D" id="1.10.10.60">
    <property type="entry name" value="Homeodomain-like"/>
    <property type="match status" value="2"/>
</dbReference>
<dbReference type="PROSITE" id="PS01124">
    <property type="entry name" value="HTH_ARAC_FAMILY_2"/>
    <property type="match status" value="1"/>
</dbReference>
<dbReference type="PANTHER" id="PTHR43280:SF28">
    <property type="entry name" value="HTH-TYPE TRANSCRIPTIONAL ACTIVATOR RHAS"/>
    <property type="match status" value="1"/>
</dbReference>
<evidence type="ECO:0000313" key="6">
    <source>
        <dbReference type="Proteomes" id="UP000565468"/>
    </source>
</evidence>
<dbReference type="SUPFAM" id="SSF51215">
    <property type="entry name" value="Regulatory protein AraC"/>
    <property type="match status" value="1"/>
</dbReference>
<feature type="domain" description="HTH araC/xylS-type" evidence="4">
    <location>
        <begin position="190"/>
        <end position="288"/>
    </location>
</feature>
<keyword evidence="6" id="KW-1185">Reference proteome</keyword>
<dbReference type="GO" id="GO:0003700">
    <property type="term" value="F:DNA-binding transcription factor activity"/>
    <property type="evidence" value="ECO:0007669"/>
    <property type="project" value="InterPro"/>
</dbReference>
<evidence type="ECO:0000313" key="5">
    <source>
        <dbReference type="EMBL" id="NMO97269.1"/>
    </source>
</evidence>
<evidence type="ECO:0000259" key="4">
    <source>
        <dbReference type="PROSITE" id="PS01124"/>
    </source>
</evidence>
<sequence>MQFITTNITKPLEFISCGQFISELPWLHAKRTINNFEIIIGIKQTLYIQQAGVQYEVKPGNVLLLQPDVTHLGYRESEKGLSFYWFHFNFPQDYQFIDSDLMNEKKRCLRNDPDSQSKADEVFIPIFSAPHSIERINILFHQLLHTVQSNYYTNYSTYYLLTSLIIELSEQTITDFNILKNEDGRKANLEKIIEWTRIHALNNLTVAMVADKFNYNKAYLSRYFKKGTGMNLQEYIHLQKIAKAKDLLSRSMLSIKEVSSAVGIPDEKYFMKLFKKYENITPTNFRQAYTKTYMNND</sequence>
<dbReference type="GO" id="GO:0043565">
    <property type="term" value="F:sequence-specific DNA binding"/>
    <property type="evidence" value="ECO:0007669"/>
    <property type="project" value="InterPro"/>
</dbReference>
<dbReference type="Proteomes" id="UP000565468">
    <property type="component" value="Unassembled WGS sequence"/>
</dbReference>
<dbReference type="EMBL" id="JABBPN010000016">
    <property type="protein sequence ID" value="NMO97269.1"/>
    <property type="molecule type" value="Genomic_DNA"/>
</dbReference>
<dbReference type="InterPro" id="IPR003313">
    <property type="entry name" value="AraC-bd"/>
</dbReference>
<proteinExistence type="predicted"/>
<dbReference type="InterPro" id="IPR009057">
    <property type="entry name" value="Homeodomain-like_sf"/>
</dbReference>
<evidence type="ECO:0000256" key="1">
    <source>
        <dbReference type="ARBA" id="ARBA00023015"/>
    </source>
</evidence>